<dbReference type="HAMAP" id="MF_00822">
    <property type="entry name" value="UreE"/>
    <property type="match status" value="1"/>
</dbReference>
<protein>
    <recommendedName>
        <fullName evidence="5">Urease accessory protein UreE</fullName>
    </recommendedName>
</protein>
<dbReference type="InterPro" id="IPR007864">
    <property type="entry name" value="UreE_C_dom"/>
</dbReference>
<dbReference type="Pfam" id="PF02814">
    <property type="entry name" value="UreE_N"/>
    <property type="match status" value="1"/>
</dbReference>
<dbReference type="SMART" id="SM00988">
    <property type="entry name" value="UreE_N"/>
    <property type="match status" value="1"/>
</dbReference>
<evidence type="ECO:0000313" key="8">
    <source>
        <dbReference type="EMBL" id="QMS56176.1"/>
    </source>
</evidence>
<organism evidence="8 9">
    <name type="scientific">Kocuria varians</name>
    <name type="common">Micrococcus varians</name>
    <dbReference type="NCBI Taxonomy" id="1272"/>
    <lineage>
        <taxon>Bacteria</taxon>
        <taxon>Bacillati</taxon>
        <taxon>Actinomycetota</taxon>
        <taxon>Actinomycetes</taxon>
        <taxon>Micrococcales</taxon>
        <taxon>Micrococcaceae</taxon>
        <taxon>Kocuria</taxon>
    </lineage>
</organism>
<reference evidence="8" key="2">
    <citation type="submission" date="2020-07" db="EMBL/GenBank/DDBJ databases">
        <title>Genome of starter culture bacteria Kocuria salsicia reveals its technological properties and safety for usage in meat industry.</title>
        <authorList>
            <person name="Michael M."/>
            <person name="Konstantin K."/>
            <person name="Evgenii K."/>
            <person name="Galina S."/>
            <person name="Oksana K."/>
            <person name="Andrei L."/>
        </authorList>
    </citation>
    <scope>NUCLEOTIDE SEQUENCE [LARGE SCALE GENOMIC DNA]</scope>
    <source>
        <strain evidence="8">80</strain>
    </source>
</reference>
<keyword evidence="4 5" id="KW-0143">Chaperone</keyword>
<dbReference type="SUPFAM" id="SSF69287">
    <property type="entry name" value="Urease metallochaperone UreE, N-terminal domain"/>
    <property type="match status" value="1"/>
</dbReference>
<keyword evidence="3 5" id="KW-0533">Nickel</keyword>
<dbReference type="KEGG" id="kvr:CIB50_0000878"/>
<proteinExistence type="inferred from homology"/>
<dbReference type="EMBL" id="CP059343">
    <property type="protein sequence ID" value="QMS56176.1"/>
    <property type="molecule type" value="Genomic_DNA"/>
</dbReference>
<name>A0A7D7PYF2_KOCVA</name>
<accession>A0A7D7PYF2</accession>
<evidence type="ECO:0000256" key="3">
    <source>
        <dbReference type="ARBA" id="ARBA00022596"/>
    </source>
</evidence>
<dbReference type="InterPro" id="IPR004029">
    <property type="entry name" value="UreE_N"/>
</dbReference>
<keyword evidence="9" id="KW-1185">Reference proteome</keyword>
<feature type="region of interest" description="Disordered" evidence="6">
    <location>
        <begin position="76"/>
        <end position="112"/>
    </location>
</feature>
<reference evidence="8" key="1">
    <citation type="submission" date="2017-08" db="EMBL/GenBank/DDBJ databases">
        <authorList>
            <person name="Minaev M."/>
            <person name="Kurbakov K.A."/>
            <person name="Solodovnikova G.I."/>
            <person name="Kuznetsova O.A."/>
            <person name="Lisitsyn A.B."/>
        </authorList>
    </citation>
    <scope>NUCLEOTIDE SEQUENCE</scope>
    <source>
        <strain evidence="8">80</strain>
    </source>
</reference>
<dbReference type="RefSeq" id="WP_055084037.1">
    <property type="nucleotide sequence ID" value="NZ_CP059343.1"/>
</dbReference>
<comment type="subcellular location">
    <subcellularLocation>
        <location evidence="1 5">Cytoplasm</location>
    </subcellularLocation>
</comment>
<evidence type="ECO:0000313" key="9">
    <source>
        <dbReference type="Proteomes" id="UP000216825"/>
    </source>
</evidence>
<evidence type="ECO:0000256" key="4">
    <source>
        <dbReference type="ARBA" id="ARBA00023186"/>
    </source>
</evidence>
<dbReference type="GO" id="GO:0065003">
    <property type="term" value="P:protein-containing complex assembly"/>
    <property type="evidence" value="ECO:0007669"/>
    <property type="project" value="InterPro"/>
</dbReference>
<gene>
    <name evidence="5 8" type="primary">ureE</name>
    <name evidence="8" type="ORF">CIB50_0000878</name>
</gene>
<feature type="domain" description="UreE urease accessory N-terminal" evidence="7">
    <location>
        <begin position="6"/>
        <end position="74"/>
    </location>
</feature>
<dbReference type="GO" id="GO:0051082">
    <property type="term" value="F:unfolded protein binding"/>
    <property type="evidence" value="ECO:0007669"/>
    <property type="project" value="UniProtKB-UniRule"/>
</dbReference>
<dbReference type="Gene3D" id="3.30.70.790">
    <property type="entry name" value="UreE, C-terminal domain"/>
    <property type="match status" value="1"/>
</dbReference>
<dbReference type="AlphaFoldDB" id="A0A7D7PYF2"/>
<evidence type="ECO:0000256" key="2">
    <source>
        <dbReference type="ARBA" id="ARBA00022490"/>
    </source>
</evidence>
<dbReference type="GO" id="GO:0005737">
    <property type="term" value="C:cytoplasm"/>
    <property type="evidence" value="ECO:0007669"/>
    <property type="project" value="UniProtKB-SubCell"/>
</dbReference>
<dbReference type="InterPro" id="IPR036118">
    <property type="entry name" value="UreE_N_sf"/>
</dbReference>
<dbReference type="InterPro" id="IPR012406">
    <property type="entry name" value="UreE"/>
</dbReference>
<dbReference type="Pfam" id="PF05194">
    <property type="entry name" value="UreE_C"/>
    <property type="match status" value="1"/>
</dbReference>
<evidence type="ECO:0000259" key="7">
    <source>
        <dbReference type="SMART" id="SM00988"/>
    </source>
</evidence>
<evidence type="ECO:0000256" key="5">
    <source>
        <dbReference type="HAMAP-Rule" id="MF_00822"/>
    </source>
</evidence>
<dbReference type="GO" id="GO:0019627">
    <property type="term" value="P:urea metabolic process"/>
    <property type="evidence" value="ECO:0007669"/>
    <property type="project" value="InterPro"/>
</dbReference>
<comment type="similarity">
    <text evidence="5">Belongs to the UreE family.</text>
</comment>
<dbReference type="Gene3D" id="2.60.260.20">
    <property type="entry name" value="Urease metallochaperone UreE, N-terminal domain"/>
    <property type="match status" value="1"/>
</dbReference>
<sequence length="204" mass="22079">MIVTEILGNIHEESGRELVVGRHVEKVVLPSTELVKRIQRLSTDHDREIGLRLPTGAPDLKDGDVVAVEDATEVAEGGAGEGHGYAAVDGRGHDAADGTDVADTAGHHSHAGSGRGNAIVVQVLPTDVLVIGARSITEMAFVAHSLGNRHLQAQFFDEDSEYGAQVMVVQYDHTVQDFLEHHGVPYSRQERVMPVPFRHAEHTH</sequence>
<evidence type="ECO:0000256" key="1">
    <source>
        <dbReference type="ARBA" id="ARBA00004496"/>
    </source>
</evidence>
<dbReference type="SUPFAM" id="SSF69737">
    <property type="entry name" value="Urease metallochaperone UreE, C-terminal domain"/>
    <property type="match status" value="1"/>
</dbReference>
<keyword evidence="2 5" id="KW-0963">Cytoplasm</keyword>
<evidence type="ECO:0000256" key="6">
    <source>
        <dbReference type="SAM" id="MobiDB-lite"/>
    </source>
</evidence>
<dbReference type="GO" id="GO:0006457">
    <property type="term" value="P:protein folding"/>
    <property type="evidence" value="ECO:0007669"/>
    <property type="project" value="InterPro"/>
</dbReference>
<dbReference type="NCBIfam" id="NF009757">
    <property type="entry name" value="PRK13261.2-3"/>
    <property type="match status" value="1"/>
</dbReference>
<dbReference type="Proteomes" id="UP000216825">
    <property type="component" value="Chromosome"/>
</dbReference>
<dbReference type="GO" id="GO:0016151">
    <property type="term" value="F:nickel cation binding"/>
    <property type="evidence" value="ECO:0007669"/>
    <property type="project" value="UniProtKB-UniRule"/>
</dbReference>
<dbReference type="CDD" id="cd00571">
    <property type="entry name" value="UreE"/>
    <property type="match status" value="1"/>
</dbReference>
<dbReference type="PIRSF" id="PIRSF036402">
    <property type="entry name" value="Ureas_acces_UreE"/>
    <property type="match status" value="1"/>
</dbReference>
<comment type="function">
    <text evidence="5">Involved in urease metallocenter assembly. Binds nickel. Probably functions as a nickel donor during metallocenter assembly.</text>
</comment>